<dbReference type="Proteomes" id="UP000828941">
    <property type="component" value="Chromosome 12"/>
</dbReference>
<gene>
    <name evidence="1" type="ORF">L6164_028542</name>
</gene>
<accession>A0ACB9L605</accession>
<reference evidence="1 2" key="1">
    <citation type="journal article" date="2022" name="DNA Res.">
        <title>Chromosomal-level genome assembly of the orchid tree Bauhinia variegata (Leguminosae; Cercidoideae) supports the allotetraploid origin hypothesis of Bauhinia.</title>
        <authorList>
            <person name="Zhong Y."/>
            <person name="Chen Y."/>
            <person name="Zheng D."/>
            <person name="Pang J."/>
            <person name="Liu Y."/>
            <person name="Luo S."/>
            <person name="Meng S."/>
            <person name="Qian L."/>
            <person name="Wei D."/>
            <person name="Dai S."/>
            <person name="Zhou R."/>
        </authorList>
    </citation>
    <scope>NUCLEOTIDE SEQUENCE [LARGE SCALE GENOMIC DNA]</scope>
    <source>
        <strain evidence="1">BV-YZ2020</strain>
    </source>
</reference>
<organism evidence="1 2">
    <name type="scientific">Bauhinia variegata</name>
    <name type="common">Purple orchid tree</name>
    <name type="synonym">Phanera variegata</name>
    <dbReference type="NCBI Taxonomy" id="167791"/>
    <lineage>
        <taxon>Eukaryota</taxon>
        <taxon>Viridiplantae</taxon>
        <taxon>Streptophyta</taxon>
        <taxon>Embryophyta</taxon>
        <taxon>Tracheophyta</taxon>
        <taxon>Spermatophyta</taxon>
        <taxon>Magnoliopsida</taxon>
        <taxon>eudicotyledons</taxon>
        <taxon>Gunneridae</taxon>
        <taxon>Pentapetalae</taxon>
        <taxon>rosids</taxon>
        <taxon>fabids</taxon>
        <taxon>Fabales</taxon>
        <taxon>Fabaceae</taxon>
        <taxon>Cercidoideae</taxon>
        <taxon>Cercideae</taxon>
        <taxon>Bauhiniinae</taxon>
        <taxon>Bauhinia</taxon>
    </lineage>
</organism>
<keyword evidence="2" id="KW-1185">Reference proteome</keyword>
<evidence type="ECO:0000313" key="1">
    <source>
        <dbReference type="EMBL" id="KAI4305156.1"/>
    </source>
</evidence>
<evidence type="ECO:0000313" key="2">
    <source>
        <dbReference type="Proteomes" id="UP000828941"/>
    </source>
</evidence>
<dbReference type="EMBL" id="CM039437">
    <property type="protein sequence ID" value="KAI4305156.1"/>
    <property type="molecule type" value="Genomic_DNA"/>
</dbReference>
<name>A0ACB9L605_BAUVA</name>
<proteinExistence type="predicted"/>
<protein>
    <submittedName>
        <fullName evidence="1">Uncharacterized protein</fullName>
    </submittedName>
</protein>
<sequence length="163" mass="18011">MGFVTKSGEVTQNSNWSNLTRDIAESILKRLCLQDYLQFGAVCKSWQTIVIDTIETKQCLPARLAQLPVMIASRAENGLVASNASIDPNSSPFFFLNTVSNVRVNLPSALTIPQQVNSDNIPFDKMVASSSPSSKDCFIAGRFEDFQHIAFCMLGDKSWTIIK</sequence>
<comment type="caution">
    <text evidence="1">The sequence shown here is derived from an EMBL/GenBank/DDBJ whole genome shotgun (WGS) entry which is preliminary data.</text>
</comment>